<protein>
    <recommendedName>
        <fullName evidence="3">Carrier domain-containing protein</fullName>
    </recommendedName>
</protein>
<dbReference type="InterPro" id="IPR036736">
    <property type="entry name" value="ACP-like_sf"/>
</dbReference>
<dbReference type="InterPro" id="IPR020806">
    <property type="entry name" value="PKS_PP-bd"/>
</dbReference>
<name>A0ABP9D8G0_9ACTN</name>
<keyword evidence="2" id="KW-0597">Phosphoprotein</keyword>
<dbReference type="EMBL" id="BAABIS010000001">
    <property type="protein sequence ID" value="GAA4834641.1"/>
    <property type="molecule type" value="Genomic_DNA"/>
</dbReference>
<dbReference type="RefSeq" id="WP_345695220.1">
    <property type="nucleotide sequence ID" value="NZ_BAABIS010000001.1"/>
</dbReference>
<evidence type="ECO:0000256" key="1">
    <source>
        <dbReference type="ARBA" id="ARBA00022450"/>
    </source>
</evidence>
<evidence type="ECO:0000256" key="2">
    <source>
        <dbReference type="ARBA" id="ARBA00022553"/>
    </source>
</evidence>
<accession>A0ABP9D8G0</accession>
<comment type="caution">
    <text evidence="4">The sequence shown here is derived from an EMBL/GenBank/DDBJ whole genome shotgun (WGS) entry which is preliminary data.</text>
</comment>
<evidence type="ECO:0000313" key="4">
    <source>
        <dbReference type="EMBL" id="GAA4834641.1"/>
    </source>
</evidence>
<sequence>MTPQTPDRTERAALRELFAEVLELDAGLIGDDDDFFRLGGHSQLAIRLAVRVRNRLGVRLTVGDVFAAPTVGSLAGRVADAPKAAPPLRARPPAGGAAD</sequence>
<dbReference type="SMART" id="SM00823">
    <property type="entry name" value="PKS_PP"/>
    <property type="match status" value="1"/>
</dbReference>
<dbReference type="Proteomes" id="UP001501752">
    <property type="component" value="Unassembled WGS sequence"/>
</dbReference>
<dbReference type="PANTHER" id="PTHR45527:SF1">
    <property type="entry name" value="FATTY ACID SYNTHASE"/>
    <property type="match status" value="1"/>
</dbReference>
<dbReference type="InterPro" id="IPR029058">
    <property type="entry name" value="AB_hydrolase_fold"/>
</dbReference>
<evidence type="ECO:0000313" key="5">
    <source>
        <dbReference type="Proteomes" id="UP001501752"/>
    </source>
</evidence>
<keyword evidence="1" id="KW-0596">Phosphopantetheine</keyword>
<dbReference type="Gene3D" id="3.40.50.1820">
    <property type="entry name" value="alpha/beta hydrolase"/>
    <property type="match status" value="1"/>
</dbReference>
<dbReference type="Pfam" id="PF00550">
    <property type="entry name" value="PP-binding"/>
    <property type="match status" value="1"/>
</dbReference>
<proteinExistence type="predicted"/>
<dbReference type="PROSITE" id="PS50075">
    <property type="entry name" value="CARRIER"/>
    <property type="match status" value="1"/>
</dbReference>
<keyword evidence="5" id="KW-1185">Reference proteome</keyword>
<reference evidence="5" key="1">
    <citation type="journal article" date="2019" name="Int. J. Syst. Evol. Microbiol.">
        <title>The Global Catalogue of Microorganisms (GCM) 10K type strain sequencing project: providing services to taxonomists for standard genome sequencing and annotation.</title>
        <authorList>
            <consortium name="The Broad Institute Genomics Platform"/>
            <consortium name="The Broad Institute Genome Sequencing Center for Infectious Disease"/>
            <person name="Wu L."/>
            <person name="Ma J."/>
        </authorList>
    </citation>
    <scope>NUCLEOTIDE SEQUENCE [LARGE SCALE GENOMIC DNA]</scope>
    <source>
        <strain evidence="5">JCM 13006</strain>
    </source>
</reference>
<evidence type="ECO:0000259" key="3">
    <source>
        <dbReference type="PROSITE" id="PS50075"/>
    </source>
</evidence>
<dbReference type="SUPFAM" id="SSF47336">
    <property type="entry name" value="ACP-like"/>
    <property type="match status" value="1"/>
</dbReference>
<dbReference type="InterPro" id="IPR009081">
    <property type="entry name" value="PP-bd_ACP"/>
</dbReference>
<dbReference type="PANTHER" id="PTHR45527">
    <property type="entry name" value="NONRIBOSOMAL PEPTIDE SYNTHETASE"/>
    <property type="match status" value="1"/>
</dbReference>
<organism evidence="4 5">
    <name type="scientific">Kitasatospora terrestris</name>
    <dbReference type="NCBI Taxonomy" id="258051"/>
    <lineage>
        <taxon>Bacteria</taxon>
        <taxon>Bacillati</taxon>
        <taxon>Actinomycetota</taxon>
        <taxon>Actinomycetes</taxon>
        <taxon>Kitasatosporales</taxon>
        <taxon>Streptomycetaceae</taxon>
        <taxon>Kitasatospora</taxon>
    </lineage>
</organism>
<gene>
    <name evidence="4" type="ORF">GCM10023235_06540</name>
</gene>
<feature type="domain" description="Carrier" evidence="3">
    <location>
        <begin position="5"/>
        <end position="82"/>
    </location>
</feature>